<organism evidence="2 3">
    <name type="scientific">Rubripirellula amarantea</name>
    <dbReference type="NCBI Taxonomy" id="2527999"/>
    <lineage>
        <taxon>Bacteria</taxon>
        <taxon>Pseudomonadati</taxon>
        <taxon>Planctomycetota</taxon>
        <taxon>Planctomycetia</taxon>
        <taxon>Pirellulales</taxon>
        <taxon>Pirellulaceae</taxon>
        <taxon>Rubripirellula</taxon>
    </lineage>
</organism>
<name>A0A5C5WXG5_9BACT</name>
<feature type="transmembrane region" description="Helical" evidence="1">
    <location>
        <begin position="29"/>
        <end position="48"/>
    </location>
</feature>
<keyword evidence="1" id="KW-1133">Transmembrane helix</keyword>
<dbReference type="Proteomes" id="UP000316598">
    <property type="component" value="Unassembled WGS sequence"/>
</dbReference>
<gene>
    <name evidence="2" type="ORF">Pla22_23440</name>
</gene>
<keyword evidence="3" id="KW-1185">Reference proteome</keyword>
<evidence type="ECO:0000313" key="3">
    <source>
        <dbReference type="Proteomes" id="UP000316598"/>
    </source>
</evidence>
<protein>
    <submittedName>
        <fullName evidence="2">Uncharacterized protein</fullName>
    </submittedName>
</protein>
<accession>A0A5C5WXG5</accession>
<dbReference type="RefSeq" id="WP_165440604.1">
    <property type="nucleotide sequence ID" value="NZ_SJPI01000001.1"/>
</dbReference>
<proteinExistence type="predicted"/>
<reference evidence="2 3" key="1">
    <citation type="submission" date="2019-02" db="EMBL/GenBank/DDBJ databases">
        <title>Deep-cultivation of Planctomycetes and their phenomic and genomic characterization uncovers novel biology.</title>
        <authorList>
            <person name="Wiegand S."/>
            <person name="Jogler M."/>
            <person name="Boedeker C."/>
            <person name="Pinto D."/>
            <person name="Vollmers J."/>
            <person name="Rivas-Marin E."/>
            <person name="Kohn T."/>
            <person name="Peeters S.H."/>
            <person name="Heuer A."/>
            <person name="Rast P."/>
            <person name="Oberbeckmann S."/>
            <person name="Bunk B."/>
            <person name="Jeske O."/>
            <person name="Meyerdierks A."/>
            <person name="Storesund J.E."/>
            <person name="Kallscheuer N."/>
            <person name="Luecker S."/>
            <person name="Lage O.M."/>
            <person name="Pohl T."/>
            <person name="Merkel B.J."/>
            <person name="Hornburger P."/>
            <person name="Mueller R.-W."/>
            <person name="Bruemmer F."/>
            <person name="Labrenz M."/>
            <person name="Spormann A.M."/>
            <person name="Op Den Camp H."/>
            <person name="Overmann J."/>
            <person name="Amann R."/>
            <person name="Jetten M.S.M."/>
            <person name="Mascher T."/>
            <person name="Medema M.H."/>
            <person name="Devos D.P."/>
            <person name="Kaster A.-K."/>
            <person name="Ovreas L."/>
            <person name="Rohde M."/>
            <person name="Galperin M.Y."/>
            <person name="Jogler C."/>
        </authorList>
    </citation>
    <scope>NUCLEOTIDE SEQUENCE [LARGE SCALE GENOMIC DNA]</scope>
    <source>
        <strain evidence="2 3">Pla22</strain>
    </source>
</reference>
<keyword evidence="1" id="KW-0472">Membrane</keyword>
<evidence type="ECO:0000313" key="2">
    <source>
        <dbReference type="EMBL" id="TWT54693.1"/>
    </source>
</evidence>
<evidence type="ECO:0000256" key="1">
    <source>
        <dbReference type="SAM" id="Phobius"/>
    </source>
</evidence>
<dbReference type="AlphaFoldDB" id="A0A5C5WXG5"/>
<keyword evidence="1" id="KW-0812">Transmembrane</keyword>
<sequence>MTIDILAFSLTLWLSDAWGELVRYLANLNTWQWGIVSACAVVFGFLCLKGTGINR</sequence>
<dbReference type="EMBL" id="SJPI01000001">
    <property type="protein sequence ID" value="TWT54693.1"/>
    <property type="molecule type" value="Genomic_DNA"/>
</dbReference>
<comment type="caution">
    <text evidence="2">The sequence shown here is derived from an EMBL/GenBank/DDBJ whole genome shotgun (WGS) entry which is preliminary data.</text>
</comment>